<evidence type="ECO:0000313" key="24">
    <source>
        <dbReference type="Proteomes" id="UP000087171"/>
    </source>
</evidence>
<feature type="binding site" evidence="19">
    <location>
        <position position="255"/>
    </location>
    <ligand>
        <name>Ca(2+)</name>
        <dbReference type="ChEBI" id="CHEBI:29108"/>
        <label>2</label>
    </ligand>
</feature>
<dbReference type="InterPro" id="IPR002016">
    <property type="entry name" value="Haem_peroxidase"/>
</dbReference>
<evidence type="ECO:0000256" key="10">
    <source>
        <dbReference type="ARBA" id="ARBA00022729"/>
    </source>
</evidence>
<comment type="function">
    <text evidence="2">Removal of H(2)O(2), oxidation of toxic reductants, biosynthesis and degradation of lignin, suberization, auxin catabolism, response to environmental stresses such as wounding, pathogen attack and oxidative stress. These functions might be dependent on each isozyme/isoform in each plant tissue.</text>
</comment>
<keyword evidence="11 19" id="KW-0106">Calcium</keyword>
<feature type="binding site" description="axial binding residue" evidence="19">
    <location>
        <position position="195"/>
    </location>
    <ligand>
        <name>heme b</name>
        <dbReference type="ChEBI" id="CHEBI:60344"/>
    </ligand>
    <ligandPart>
        <name>Fe</name>
        <dbReference type="ChEBI" id="CHEBI:18248"/>
    </ligandPart>
</feature>
<dbReference type="PaxDb" id="3827-XP_004513441.1"/>
<comment type="similarity">
    <text evidence="22">Belongs to the peroxidase family. Classical plant (class III) peroxidase subfamily.</text>
</comment>
<feature type="site" description="Transition state stabilizer" evidence="20">
    <location>
        <position position="66"/>
    </location>
</feature>
<dbReference type="GO" id="GO:0046872">
    <property type="term" value="F:metal ion binding"/>
    <property type="evidence" value="ECO:0007669"/>
    <property type="project" value="UniProtKB-UniRule"/>
</dbReference>
<feature type="disulfide bond" evidence="21">
    <location>
        <begin position="123"/>
        <end position="329"/>
    </location>
</feature>
<evidence type="ECO:0000256" key="18">
    <source>
        <dbReference type="PIRSR" id="PIRSR600823-2"/>
    </source>
</evidence>
<evidence type="ECO:0000256" key="22">
    <source>
        <dbReference type="RuleBase" id="RU362060"/>
    </source>
</evidence>
<keyword evidence="6 22" id="KW-0964">Secreted</keyword>
<dbReference type="GeneID" id="101509487"/>
<evidence type="ECO:0000256" key="4">
    <source>
        <dbReference type="ARBA" id="ARBA00006873"/>
    </source>
</evidence>
<dbReference type="FunFam" id="1.10.420.10:FF:000001">
    <property type="entry name" value="Peroxidase"/>
    <property type="match status" value="1"/>
</dbReference>
<organism evidence="24 25">
    <name type="scientific">Cicer arietinum</name>
    <name type="common">Chickpea</name>
    <name type="synonym">Garbanzo</name>
    <dbReference type="NCBI Taxonomy" id="3827"/>
    <lineage>
        <taxon>Eukaryota</taxon>
        <taxon>Viridiplantae</taxon>
        <taxon>Streptophyta</taxon>
        <taxon>Embryophyta</taxon>
        <taxon>Tracheophyta</taxon>
        <taxon>Spermatophyta</taxon>
        <taxon>Magnoliopsida</taxon>
        <taxon>eudicotyledons</taxon>
        <taxon>Gunneridae</taxon>
        <taxon>Pentapetalae</taxon>
        <taxon>rosids</taxon>
        <taxon>fabids</taxon>
        <taxon>Fabales</taxon>
        <taxon>Fabaceae</taxon>
        <taxon>Papilionoideae</taxon>
        <taxon>50 kb inversion clade</taxon>
        <taxon>NPAAA clade</taxon>
        <taxon>Hologalegina</taxon>
        <taxon>IRL clade</taxon>
        <taxon>Cicereae</taxon>
        <taxon>Cicer</taxon>
    </lineage>
</organism>
<dbReference type="SUPFAM" id="SSF48113">
    <property type="entry name" value="Heme-dependent peroxidases"/>
    <property type="match status" value="1"/>
</dbReference>
<comment type="cofactor">
    <cofactor evidence="19 22">
        <name>Ca(2+)</name>
        <dbReference type="ChEBI" id="CHEBI:29108"/>
    </cofactor>
    <text evidence="19 22">Binds 2 calcium ions per subunit.</text>
</comment>
<evidence type="ECO:0000259" key="23">
    <source>
        <dbReference type="PROSITE" id="PS50873"/>
    </source>
</evidence>
<keyword evidence="9 19" id="KW-0479">Metal-binding</keyword>
<evidence type="ECO:0000256" key="6">
    <source>
        <dbReference type="ARBA" id="ARBA00022525"/>
    </source>
</evidence>
<reference evidence="25" key="1">
    <citation type="submission" date="2025-08" db="UniProtKB">
        <authorList>
            <consortium name="RefSeq"/>
        </authorList>
    </citation>
    <scope>IDENTIFICATION</scope>
    <source>
        <tissue evidence="25">Etiolated seedlings</tissue>
    </source>
</reference>
<dbReference type="Gene3D" id="1.10.420.10">
    <property type="entry name" value="Peroxidase, domain 2"/>
    <property type="match status" value="1"/>
</dbReference>
<protein>
    <recommendedName>
        <fullName evidence="5 22">Peroxidase</fullName>
        <ecNumber evidence="5 22">1.11.1.7</ecNumber>
    </recommendedName>
</protein>
<evidence type="ECO:0000256" key="12">
    <source>
        <dbReference type="ARBA" id="ARBA00023002"/>
    </source>
</evidence>
<evidence type="ECO:0000256" key="19">
    <source>
        <dbReference type="PIRSR" id="PIRSR600823-3"/>
    </source>
</evidence>
<evidence type="ECO:0000256" key="15">
    <source>
        <dbReference type="ARBA" id="ARBA00023180"/>
    </source>
</evidence>
<feature type="binding site" evidence="19">
    <location>
        <position position="78"/>
    </location>
    <ligand>
        <name>Ca(2+)</name>
        <dbReference type="ChEBI" id="CHEBI:29108"/>
        <label>1</label>
    </ligand>
</feature>
<keyword evidence="8 22" id="KW-0349">Heme</keyword>
<keyword evidence="15" id="KW-0325">Glycoprotein</keyword>
<dbReference type="CDD" id="cd00693">
    <property type="entry name" value="secretory_peroxidase"/>
    <property type="match status" value="1"/>
</dbReference>
<feature type="binding site" evidence="19">
    <location>
        <position position="71"/>
    </location>
    <ligand>
        <name>Ca(2+)</name>
        <dbReference type="ChEBI" id="CHEBI:29108"/>
        <label>1</label>
    </ligand>
</feature>
<evidence type="ECO:0000313" key="25">
    <source>
        <dbReference type="RefSeq" id="XP_004513441.1"/>
    </source>
</evidence>
<feature type="active site" description="Proton acceptor" evidence="17">
    <location>
        <position position="70"/>
    </location>
</feature>
<keyword evidence="12 22" id="KW-0560">Oxidoreductase</keyword>
<evidence type="ECO:0000256" key="3">
    <source>
        <dbReference type="ARBA" id="ARBA00004613"/>
    </source>
</evidence>
<evidence type="ECO:0000256" key="5">
    <source>
        <dbReference type="ARBA" id="ARBA00012313"/>
    </source>
</evidence>
<evidence type="ECO:0000256" key="8">
    <source>
        <dbReference type="ARBA" id="ARBA00022617"/>
    </source>
</evidence>
<accession>A0A1S2Z1S4</accession>
<evidence type="ECO:0000256" key="2">
    <source>
        <dbReference type="ARBA" id="ARBA00002322"/>
    </source>
</evidence>
<dbReference type="Gene3D" id="1.10.520.10">
    <property type="match status" value="1"/>
</dbReference>
<dbReference type="PANTHER" id="PTHR31388:SF117">
    <property type="entry name" value="PEROXIDASE"/>
    <property type="match status" value="1"/>
</dbReference>
<dbReference type="InterPro" id="IPR010255">
    <property type="entry name" value="Haem_peroxidase_sf"/>
</dbReference>
<dbReference type="eggNOG" id="ENOG502QQQJ">
    <property type="taxonomic scope" value="Eukaryota"/>
</dbReference>
<dbReference type="FunFam" id="1.10.520.10:FF:000006">
    <property type="entry name" value="Peroxidase"/>
    <property type="match status" value="1"/>
</dbReference>
<comment type="similarity">
    <text evidence="4">Belongs to the peroxidase family. Ascorbate peroxidase subfamily.</text>
</comment>
<feature type="chain" id="PRO_5010001366" description="Peroxidase" evidence="22">
    <location>
        <begin position="24"/>
        <end position="335"/>
    </location>
</feature>
<evidence type="ECO:0000256" key="20">
    <source>
        <dbReference type="PIRSR" id="PIRSR600823-4"/>
    </source>
</evidence>
<dbReference type="InterPro" id="IPR019794">
    <property type="entry name" value="Peroxidases_AS"/>
</dbReference>
<keyword evidence="24" id="KW-1185">Reference proteome</keyword>
<dbReference type="Pfam" id="PF00141">
    <property type="entry name" value="peroxidase"/>
    <property type="match status" value="1"/>
</dbReference>
<dbReference type="OrthoDB" id="2113341at2759"/>
<evidence type="ECO:0000256" key="7">
    <source>
        <dbReference type="ARBA" id="ARBA00022559"/>
    </source>
</evidence>
<dbReference type="GO" id="GO:0140825">
    <property type="term" value="F:lactoperoxidase activity"/>
    <property type="evidence" value="ECO:0007669"/>
    <property type="project" value="UniProtKB-EC"/>
</dbReference>
<dbReference type="KEGG" id="cam:101509487"/>
<dbReference type="InterPro" id="IPR000823">
    <property type="entry name" value="Peroxidase_pln"/>
</dbReference>
<dbReference type="GO" id="GO:0020037">
    <property type="term" value="F:heme binding"/>
    <property type="evidence" value="ECO:0007669"/>
    <property type="project" value="UniProtKB-UniRule"/>
</dbReference>
<name>A0A1S2Z1S4_CICAR</name>
<dbReference type="PRINTS" id="PR00458">
    <property type="entry name" value="PEROXIDASE"/>
</dbReference>
<keyword evidence="10 22" id="KW-0732">Signal</keyword>
<dbReference type="AlphaFoldDB" id="A0A1S2Z1S4"/>
<evidence type="ECO:0000256" key="13">
    <source>
        <dbReference type="ARBA" id="ARBA00023004"/>
    </source>
</evidence>
<evidence type="ECO:0000256" key="16">
    <source>
        <dbReference type="ARBA" id="ARBA00023324"/>
    </source>
</evidence>
<evidence type="ECO:0000256" key="11">
    <source>
        <dbReference type="ARBA" id="ARBA00022837"/>
    </source>
</evidence>
<feature type="binding site" evidence="19">
    <location>
        <position position="196"/>
    </location>
    <ligand>
        <name>Ca(2+)</name>
        <dbReference type="ChEBI" id="CHEBI:29108"/>
        <label>2</label>
    </ligand>
</feature>
<dbReference type="InterPro" id="IPR019793">
    <property type="entry name" value="Peroxidases_heam-ligand_BS"/>
</dbReference>
<gene>
    <name evidence="25" type="primary">LOC101509487</name>
</gene>
<feature type="disulfide bond" evidence="21">
    <location>
        <begin position="202"/>
        <end position="234"/>
    </location>
</feature>
<feature type="binding site" evidence="19">
    <location>
        <position position="76"/>
    </location>
    <ligand>
        <name>Ca(2+)</name>
        <dbReference type="ChEBI" id="CHEBI:29108"/>
        <label>1</label>
    </ligand>
</feature>
<feature type="disulfide bond" evidence="21">
    <location>
        <begin position="39"/>
        <end position="117"/>
    </location>
</feature>
<feature type="binding site" evidence="19">
    <location>
        <position position="247"/>
    </location>
    <ligand>
        <name>Ca(2+)</name>
        <dbReference type="ChEBI" id="CHEBI:29108"/>
        <label>2</label>
    </ligand>
</feature>
<dbReference type="STRING" id="3827.A0A1S2Z1S4"/>
<proteinExistence type="inferred from homology"/>
<feature type="binding site" evidence="19">
    <location>
        <position position="74"/>
    </location>
    <ligand>
        <name>Ca(2+)</name>
        <dbReference type="ChEBI" id="CHEBI:29108"/>
        <label>1</label>
    </ligand>
</feature>
<keyword evidence="16 22" id="KW-0376">Hydrogen peroxide</keyword>
<dbReference type="Proteomes" id="UP000087171">
    <property type="component" value="Unplaced"/>
</dbReference>
<keyword evidence="13 19" id="KW-0408">Iron</keyword>
<feature type="binding site" evidence="19">
    <location>
        <position position="90"/>
    </location>
    <ligand>
        <name>Ca(2+)</name>
        <dbReference type="ChEBI" id="CHEBI:29108"/>
        <label>1</label>
    </ligand>
</feature>
<dbReference type="PROSITE" id="PS00436">
    <property type="entry name" value="PEROXIDASE_2"/>
    <property type="match status" value="1"/>
</dbReference>
<evidence type="ECO:0000256" key="17">
    <source>
        <dbReference type="PIRSR" id="PIRSR600823-1"/>
    </source>
</evidence>
<dbReference type="PANTHER" id="PTHR31388">
    <property type="entry name" value="PEROXIDASE 72-RELATED"/>
    <property type="match status" value="1"/>
</dbReference>
<keyword evidence="7 22" id="KW-0575">Peroxidase</keyword>
<dbReference type="PROSITE" id="PS00435">
    <property type="entry name" value="PEROXIDASE_1"/>
    <property type="match status" value="1"/>
</dbReference>
<comment type="catalytic activity">
    <reaction evidence="1 22">
        <text>2 a phenolic donor + H2O2 = 2 a phenolic radical donor + 2 H2O</text>
        <dbReference type="Rhea" id="RHEA:56136"/>
        <dbReference type="ChEBI" id="CHEBI:15377"/>
        <dbReference type="ChEBI" id="CHEBI:16240"/>
        <dbReference type="ChEBI" id="CHEBI:139520"/>
        <dbReference type="ChEBI" id="CHEBI:139521"/>
        <dbReference type="EC" id="1.11.1.7"/>
    </reaction>
</comment>
<dbReference type="InterPro" id="IPR033905">
    <property type="entry name" value="Secretory_peroxidase"/>
</dbReference>
<comment type="subcellular location">
    <subcellularLocation>
        <location evidence="3 22">Secreted</location>
    </subcellularLocation>
</comment>
<feature type="disulfide bond" evidence="21">
    <location>
        <begin position="72"/>
        <end position="77"/>
    </location>
</feature>
<evidence type="ECO:0000256" key="9">
    <source>
        <dbReference type="ARBA" id="ARBA00022723"/>
    </source>
</evidence>
<dbReference type="GO" id="GO:0005576">
    <property type="term" value="C:extracellular region"/>
    <property type="evidence" value="ECO:0007669"/>
    <property type="project" value="UniProtKB-SubCell"/>
</dbReference>
<feature type="domain" description="Plant heme peroxidase family profile" evidence="23">
    <location>
        <begin position="29"/>
        <end position="333"/>
    </location>
</feature>
<evidence type="ECO:0000256" key="14">
    <source>
        <dbReference type="ARBA" id="ARBA00023157"/>
    </source>
</evidence>
<keyword evidence="14 21" id="KW-1015">Disulfide bond</keyword>
<comment type="cofactor">
    <cofactor evidence="19 22">
        <name>heme b</name>
        <dbReference type="ChEBI" id="CHEBI:60344"/>
    </cofactor>
    <text evidence="19 22">Binds 1 heme b (iron(II)-protoporphyrin IX) group per subunit.</text>
</comment>
<feature type="signal peptide" evidence="22">
    <location>
        <begin position="1"/>
        <end position="23"/>
    </location>
</feature>
<feature type="binding site" evidence="18">
    <location>
        <position position="165"/>
    </location>
    <ligand>
        <name>substrate</name>
    </ligand>
</feature>
<dbReference type="GO" id="GO:0042744">
    <property type="term" value="P:hydrogen peroxide catabolic process"/>
    <property type="evidence" value="ECO:0007669"/>
    <property type="project" value="UniProtKB-KW"/>
</dbReference>
<dbReference type="PRINTS" id="PR00461">
    <property type="entry name" value="PLPEROXIDASE"/>
</dbReference>
<dbReference type="RefSeq" id="XP_004513441.1">
    <property type="nucleotide sequence ID" value="XM_004513384.3"/>
</dbReference>
<feature type="binding site" evidence="19">
    <location>
        <position position="80"/>
    </location>
    <ligand>
        <name>Ca(2+)</name>
        <dbReference type="ChEBI" id="CHEBI:29108"/>
        <label>1</label>
    </ligand>
</feature>
<dbReference type="EC" id="1.11.1.7" evidence="5 22"/>
<dbReference type="GO" id="GO:0006979">
    <property type="term" value="P:response to oxidative stress"/>
    <property type="evidence" value="ECO:0007669"/>
    <property type="project" value="UniProtKB-UniRule"/>
</dbReference>
<evidence type="ECO:0000256" key="1">
    <source>
        <dbReference type="ARBA" id="ARBA00000189"/>
    </source>
</evidence>
<evidence type="ECO:0000256" key="21">
    <source>
        <dbReference type="PIRSR" id="PIRSR600823-5"/>
    </source>
</evidence>
<sequence length="335" mass="37355">MMNKSCTTIACLWLTSFFILSVAIPMRPQLTPDFYSTTCPDLWNIVRNEVLNAMKDEIRIAASLLRLHFHDCFVNGCDGSILLDGDEDSEKFATPNLNSARGFEVIDKIKNSVERSCSGVVSCADILAIAARDSVLLSGGPFWYVNQGRRDGLVSNKTLANLAIPSPFDTLDTIISKFDNVGLNLKDLVTLSGAHTIGRARCTFFSNRLFNFSGTEEPDSTLETEMLIELQNLCPQNEDGNTTTVLDSNSDDLFDNHYFNNLQYGKGLLSSDQILFSSDDDETTSTTKNLVQYYSHNQRIFFMEFAYAMAKMGNINPLVGFEGEIRKDCRVVNSQ</sequence>
<dbReference type="PROSITE" id="PS50873">
    <property type="entry name" value="PEROXIDASE_4"/>
    <property type="match status" value="1"/>
</dbReference>